<name>A0A7D5QBI0_9EURY</name>
<sequence length="63" mass="7062">MAVVTVDRTGGPVGVLTFPAEWRTMFADRDVPANQLLVQQRVSKDVERSSQETLTVCALRRMQ</sequence>
<evidence type="ECO:0000313" key="2">
    <source>
        <dbReference type="Proteomes" id="UP000509626"/>
    </source>
</evidence>
<dbReference type="RefSeq" id="WP_179269183.1">
    <property type="nucleotide sequence ID" value="NZ_CP058579.1"/>
</dbReference>
<dbReference type="Proteomes" id="UP000509626">
    <property type="component" value="Chromosome"/>
</dbReference>
<keyword evidence="2" id="KW-1185">Reference proteome</keyword>
<gene>
    <name evidence="1" type="ORF">HUG12_13045</name>
</gene>
<accession>A0A7D5QBI0</accession>
<organism evidence="1 2">
    <name type="scientific">Halorarum salinum</name>
    <dbReference type="NCBI Taxonomy" id="2743089"/>
    <lineage>
        <taxon>Archaea</taxon>
        <taxon>Methanobacteriati</taxon>
        <taxon>Methanobacteriota</taxon>
        <taxon>Stenosarchaea group</taxon>
        <taxon>Halobacteria</taxon>
        <taxon>Halobacteriales</taxon>
        <taxon>Haloferacaceae</taxon>
        <taxon>Halorarum</taxon>
    </lineage>
</organism>
<dbReference type="AlphaFoldDB" id="A0A7D5QBI0"/>
<dbReference type="GeneID" id="56038402"/>
<reference evidence="1 2" key="1">
    <citation type="submission" date="2020-06" db="EMBL/GenBank/DDBJ databases">
        <title>NJ-3-1, isolated from saline soil.</title>
        <authorList>
            <person name="Cui H.L."/>
            <person name="Shi X."/>
        </authorList>
    </citation>
    <scope>NUCLEOTIDE SEQUENCE [LARGE SCALE GENOMIC DNA]</scope>
    <source>
        <strain evidence="1 2">NJ-3-1</strain>
    </source>
</reference>
<protein>
    <submittedName>
        <fullName evidence="1">Uncharacterized protein</fullName>
    </submittedName>
</protein>
<dbReference type="EMBL" id="CP058579">
    <property type="protein sequence ID" value="QLG62598.1"/>
    <property type="molecule type" value="Genomic_DNA"/>
</dbReference>
<proteinExistence type="predicted"/>
<dbReference type="KEGG" id="halu:HUG12_13045"/>
<evidence type="ECO:0000313" key="1">
    <source>
        <dbReference type="EMBL" id="QLG62598.1"/>
    </source>
</evidence>